<evidence type="ECO:0000256" key="1">
    <source>
        <dbReference type="SAM" id="MobiDB-lite"/>
    </source>
</evidence>
<dbReference type="Proteomes" id="UP000288246">
    <property type="component" value="Unassembled WGS sequence"/>
</dbReference>
<dbReference type="EMBL" id="BHYL01000331">
    <property type="protein sequence ID" value="GCD21703.1"/>
    <property type="molecule type" value="Genomic_DNA"/>
</dbReference>
<dbReference type="RefSeq" id="WP_124344226.1">
    <property type="nucleotide sequence ID" value="NZ_BHYL01000331.1"/>
</dbReference>
<evidence type="ECO:0000313" key="2">
    <source>
        <dbReference type="EMBL" id="GCD21703.1"/>
    </source>
</evidence>
<organism evidence="2 3">
    <name type="scientific">Cellulomonas algicola</name>
    <dbReference type="NCBI Taxonomy" id="2071633"/>
    <lineage>
        <taxon>Bacteria</taxon>
        <taxon>Bacillati</taxon>
        <taxon>Actinomycetota</taxon>
        <taxon>Actinomycetes</taxon>
        <taxon>Micrococcales</taxon>
        <taxon>Cellulomonadaceae</taxon>
        <taxon>Cellulomonas</taxon>
    </lineage>
</organism>
<feature type="region of interest" description="Disordered" evidence="1">
    <location>
        <begin position="1"/>
        <end position="20"/>
    </location>
</feature>
<gene>
    <name evidence="2" type="ORF">CTKZ_32650</name>
</gene>
<evidence type="ECO:0000313" key="3">
    <source>
        <dbReference type="Proteomes" id="UP000288246"/>
    </source>
</evidence>
<accession>A0A401V460</accession>
<proteinExistence type="predicted"/>
<name>A0A401V460_9CELL</name>
<reference evidence="2 3" key="1">
    <citation type="submission" date="2018-11" db="EMBL/GenBank/DDBJ databases">
        <title>Draft genome sequence of Cellulomonas takizawaensis strain TKZ-21.</title>
        <authorList>
            <person name="Yamamura H."/>
            <person name="Hayashi T."/>
            <person name="Hamada M."/>
            <person name="Serisawa Y."/>
            <person name="Matsuyama K."/>
            <person name="Nakagawa Y."/>
            <person name="Otoguro M."/>
            <person name="Yanagida F."/>
            <person name="Hayakawa M."/>
        </authorList>
    </citation>
    <scope>NUCLEOTIDE SEQUENCE [LARGE SCALE GENOMIC DNA]</scope>
    <source>
        <strain evidence="2 3">TKZ-21</strain>
    </source>
</reference>
<protein>
    <submittedName>
        <fullName evidence="2">Uncharacterized protein</fullName>
    </submittedName>
</protein>
<comment type="caution">
    <text evidence="2">The sequence shown here is derived from an EMBL/GenBank/DDBJ whole genome shotgun (WGS) entry which is preliminary data.</text>
</comment>
<dbReference type="OrthoDB" id="9813435at2"/>
<keyword evidence="3" id="KW-1185">Reference proteome</keyword>
<dbReference type="AlphaFoldDB" id="A0A401V460"/>
<sequence>MAGLSVGGTPVTPARADAAPATGWTGTVCGSLTRVPVPFALDLGDDGLVVGYDTRLRAMSWQATTGTTRWYGGIEGGLRSELTAVSPGGRVAGTAAVQGPRYEIAKAVRVDGPLPLVPVDRSPDRYDTVRAVNDANTVVGASDPVASPGRTEAFVWTDRRRVLPPPSGAWSSTEAVAINASGWVLGSGAGTDATGAFRRQVLLWSPTGGVTALPPLADGSQVVPVALADDGRVVGYRVRTTGRGDAVVTWTSSGGYDVVPAPTPDGSPVDLQVTDADADGTVVGAIRDERATPPLRPFLYETGVGFQLMLDSAGAPLPTVPQAINGGHEALVRVGAHPHLWTPCR</sequence>